<dbReference type="Proteomes" id="UP000307999">
    <property type="component" value="Unassembled WGS sequence"/>
</dbReference>
<keyword evidence="1 2" id="KW-0663">Pyridoxal phosphate</keyword>
<comment type="cofactor">
    <cofactor evidence="3">
        <name>pyridoxal 5'-phosphate</name>
        <dbReference type="ChEBI" id="CHEBI:597326"/>
    </cofactor>
</comment>
<evidence type="ECO:0000313" key="6">
    <source>
        <dbReference type="EMBL" id="TKB47123.1"/>
    </source>
</evidence>
<dbReference type="NCBIfam" id="TIGR00044">
    <property type="entry name" value="YggS family pyridoxal phosphate-dependent enzyme"/>
    <property type="match status" value="1"/>
</dbReference>
<dbReference type="Pfam" id="PF01168">
    <property type="entry name" value="Ala_racemase_N"/>
    <property type="match status" value="1"/>
</dbReference>
<reference evidence="6 7" key="1">
    <citation type="submission" date="2019-04" db="EMBL/GenBank/DDBJ databases">
        <title>Thalassotalea guangxiensis sp. nov., isolated from sediment of the coastal wetland.</title>
        <authorList>
            <person name="Zheng S."/>
            <person name="Zhang D."/>
        </authorList>
    </citation>
    <scope>NUCLEOTIDE SEQUENCE [LARGE SCALE GENOMIC DNA]</scope>
    <source>
        <strain evidence="6 7">ZS-4</strain>
    </source>
</reference>
<evidence type="ECO:0000256" key="4">
    <source>
        <dbReference type="RuleBase" id="RU004514"/>
    </source>
</evidence>
<proteinExistence type="inferred from homology"/>
<dbReference type="SUPFAM" id="SSF51419">
    <property type="entry name" value="PLP-binding barrel"/>
    <property type="match status" value="1"/>
</dbReference>
<dbReference type="AlphaFoldDB" id="A0A4U1B908"/>
<dbReference type="Gene3D" id="3.20.20.10">
    <property type="entry name" value="Alanine racemase"/>
    <property type="match status" value="1"/>
</dbReference>
<dbReference type="EMBL" id="SWDB01000004">
    <property type="protein sequence ID" value="TKB47123.1"/>
    <property type="molecule type" value="Genomic_DNA"/>
</dbReference>
<organism evidence="6 7">
    <name type="scientific">Thalassotalea mangrovi</name>
    <dbReference type="NCBI Taxonomy" id="2572245"/>
    <lineage>
        <taxon>Bacteria</taxon>
        <taxon>Pseudomonadati</taxon>
        <taxon>Pseudomonadota</taxon>
        <taxon>Gammaproteobacteria</taxon>
        <taxon>Alteromonadales</taxon>
        <taxon>Colwelliaceae</taxon>
        <taxon>Thalassotalea</taxon>
    </lineage>
</organism>
<feature type="modified residue" description="N6-(pyridoxal phosphate)lysine" evidence="2 3">
    <location>
        <position position="36"/>
    </location>
</feature>
<protein>
    <recommendedName>
        <fullName evidence="2">Pyridoxal phosphate homeostasis protein</fullName>
        <shortName evidence="2">PLP homeostasis protein</shortName>
    </recommendedName>
</protein>
<dbReference type="GO" id="GO:0030170">
    <property type="term" value="F:pyridoxal phosphate binding"/>
    <property type="evidence" value="ECO:0007669"/>
    <property type="project" value="UniProtKB-UniRule"/>
</dbReference>
<comment type="similarity">
    <text evidence="2 4">Belongs to the pyridoxal phosphate-binding protein YggS/PROSC family.</text>
</comment>
<feature type="domain" description="Alanine racemase N-terminal" evidence="5">
    <location>
        <begin position="22"/>
        <end position="227"/>
    </location>
</feature>
<dbReference type="PANTHER" id="PTHR10146">
    <property type="entry name" value="PROLINE SYNTHETASE CO-TRANSCRIBED BACTERIAL HOMOLOG PROTEIN"/>
    <property type="match status" value="1"/>
</dbReference>
<dbReference type="FunFam" id="3.20.20.10:FF:000018">
    <property type="entry name" value="Pyridoxal phosphate homeostasis protein"/>
    <property type="match status" value="1"/>
</dbReference>
<evidence type="ECO:0000256" key="1">
    <source>
        <dbReference type="ARBA" id="ARBA00022898"/>
    </source>
</evidence>
<name>A0A4U1B908_9GAMM</name>
<dbReference type="CDD" id="cd06824">
    <property type="entry name" value="PLPDE_III_Yggs_like"/>
    <property type="match status" value="1"/>
</dbReference>
<dbReference type="InterPro" id="IPR011078">
    <property type="entry name" value="PyrdxlP_homeostasis"/>
</dbReference>
<sequence>MTEIATRLTQVRQQIIQACQQAKRAPQSVTLLAVSKTKSASLIQQAIDAGQRDFGENYVQEAVEKIQLLAHNTDLTWHFIGPIQTNKTRLIAENFSWVHSVDREKVAKRLNEQRDPNITPLNVCLQVNISDETSKSGVNPDELLALADFISNCNQLRLRGVMAIPEKTDNIETCLQQFNALQNLFKTLQQHYPDVDTLSMGMSGDMKQAITCGSTMVRIGTAIFGQRN</sequence>
<accession>A0A4U1B908</accession>
<dbReference type="RefSeq" id="WP_136734473.1">
    <property type="nucleotide sequence ID" value="NZ_SWDB01000004.1"/>
</dbReference>
<gene>
    <name evidence="6" type="ORF">E8M12_02365</name>
</gene>
<dbReference type="OrthoDB" id="9804072at2"/>
<dbReference type="HAMAP" id="MF_02087">
    <property type="entry name" value="PLP_homeostasis"/>
    <property type="match status" value="1"/>
</dbReference>
<dbReference type="PIRSF" id="PIRSF004848">
    <property type="entry name" value="YBL036c_PLPDEIII"/>
    <property type="match status" value="1"/>
</dbReference>
<dbReference type="InterPro" id="IPR001608">
    <property type="entry name" value="Ala_racemase_N"/>
</dbReference>
<dbReference type="PANTHER" id="PTHR10146:SF14">
    <property type="entry name" value="PYRIDOXAL PHOSPHATE HOMEOSTASIS PROTEIN"/>
    <property type="match status" value="1"/>
</dbReference>
<comment type="function">
    <text evidence="2">Pyridoxal 5'-phosphate (PLP)-binding protein, which is involved in PLP homeostasis.</text>
</comment>
<comment type="caution">
    <text evidence="6">The sequence shown here is derived from an EMBL/GenBank/DDBJ whole genome shotgun (WGS) entry which is preliminary data.</text>
</comment>
<evidence type="ECO:0000313" key="7">
    <source>
        <dbReference type="Proteomes" id="UP000307999"/>
    </source>
</evidence>
<keyword evidence="7" id="KW-1185">Reference proteome</keyword>
<evidence type="ECO:0000256" key="2">
    <source>
        <dbReference type="HAMAP-Rule" id="MF_02087"/>
    </source>
</evidence>
<evidence type="ECO:0000259" key="5">
    <source>
        <dbReference type="Pfam" id="PF01168"/>
    </source>
</evidence>
<dbReference type="InterPro" id="IPR029066">
    <property type="entry name" value="PLP-binding_barrel"/>
</dbReference>
<dbReference type="PROSITE" id="PS01211">
    <property type="entry name" value="UPF0001"/>
    <property type="match status" value="1"/>
</dbReference>
<evidence type="ECO:0000256" key="3">
    <source>
        <dbReference type="PIRSR" id="PIRSR004848-1"/>
    </source>
</evidence>